<sequence>MIILLLVPSLFNAMHFGIEGKVGAMYGSYVPPGVATPVGGMMEFSMLGWYENTGFEGILGIGSGPETQVWAEALISKNLGGEKEGKLLVFGLGYYGAGGGSPGLVLGFQYQMLRDKWVNIIPQIKMNAIYGRQDAIIRYNVEFLIGIALVM</sequence>
<evidence type="ECO:0000313" key="1">
    <source>
        <dbReference type="EMBL" id="HDI83390.1"/>
    </source>
</evidence>
<proteinExistence type="predicted"/>
<dbReference type="Proteomes" id="UP000885847">
    <property type="component" value="Unassembled WGS sequence"/>
</dbReference>
<accession>A0A7C0ZA82</accession>
<protein>
    <submittedName>
        <fullName evidence="1">Uncharacterized protein</fullName>
    </submittedName>
</protein>
<dbReference type="AlphaFoldDB" id="A0A7C0ZA82"/>
<comment type="caution">
    <text evidence="1">The sequence shown here is derived from an EMBL/GenBank/DDBJ whole genome shotgun (WGS) entry which is preliminary data.</text>
</comment>
<organism evidence="1">
    <name type="scientific">candidate division WOR-3 bacterium</name>
    <dbReference type="NCBI Taxonomy" id="2052148"/>
    <lineage>
        <taxon>Bacteria</taxon>
        <taxon>Bacteria division WOR-3</taxon>
    </lineage>
</organism>
<name>A0A7C0ZA82_UNCW3</name>
<gene>
    <name evidence="1" type="ORF">ENF18_06325</name>
</gene>
<dbReference type="EMBL" id="DQWE01000299">
    <property type="protein sequence ID" value="HDI83390.1"/>
    <property type="molecule type" value="Genomic_DNA"/>
</dbReference>
<reference evidence="1" key="1">
    <citation type="journal article" date="2020" name="mSystems">
        <title>Genome- and Community-Level Interaction Insights into Carbon Utilization and Element Cycling Functions of Hydrothermarchaeota in Hydrothermal Sediment.</title>
        <authorList>
            <person name="Zhou Z."/>
            <person name="Liu Y."/>
            <person name="Xu W."/>
            <person name="Pan J."/>
            <person name="Luo Z.H."/>
            <person name="Li M."/>
        </authorList>
    </citation>
    <scope>NUCLEOTIDE SEQUENCE [LARGE SCALE GENOMIC DNA]</scope>
    <source>
        <strain evidence="1">HyVt-102</strain>
    </source>
</reference>